<evidence type="ECO:0000313" key="3">
    <source>
        <dbReference type="Proteomes" id="UP001370348"/>
    </source>
</evidence>
<organism evidence="2 3">
    <name type="scientific">Pendulispora albinea</name>
    <dbReference type="NCBI Taxonomy" id="2741071"/>
    <lineage>
        <taxon>Bacteria</taxon>
        <taxon>Pseudomonadati</taxon>
        <taxon>Myxococcota</taxon>
        <taxon>Myxococcia</taxon>
        <taxon>Myxococcales</taxon>
        <taxon>Sorangiineae</taxon>
        <taxon>Pendulisporaceae</taxon>
        <taxon>Pendulispora</taxon>
    </lineage>
</organism>
<accession>A0ABZ2M7J1</accession>
<name>A0ABZ2M7J1_9BACT</name>
<keyword evidence="3" id="KW-1185">Reference proteome</keyword>
<sequence>MAARMALVLLCVVRRKPFEPKPFEPKPFEPKAVRAEGVRAEEAVVSDLRYDGVMVCRWALVAALVLGSNVAHAEGTRVLVRVDPQIARSDADRLVSAMRAQLLGTASIELESGAVPPACVVEVDRTRSGLVLRFTDGMGRHAGAPRTIVRGGEIGASEAAAIVRAFVAAAMEQGSEAEKGDAENSMAADANRLPSETPDPPPAPSFAPAAPTLAPDFKDRPPPLAEHRLAPSRSRYAWRARIAALYTGATYASELPWQSGARIEGAYSFIPGWYGGVTYAFYPTADMVTESASVRLARSSGAAVVGVESTGPVWAFGADAAAGIERAVRESAALRSGGGARIVPLFAMRLHGRWRIPHGGAAAIDVAPTIELALGQEALALESNGMATRSLPAVARFRMDVGATFDFF</sequence>
<gene>
    <name evidence="2" type="ORF">LZC94_14675</name>
</gene>
<dbReference type="EMBL" id="CP089984">
    <property type="protein sequence ID" value="WXB18473.1"/>
    <property type="molecule type" value="Genomic_DNA"/>
</dbReference>
<feature type="compositionally biased region" description="Low complexity" evidence="1">
    <location>
        <begin position="206"/>
        <end position="215"/>
    </location>
</feature>
<feature type="compositionally biased region" description="Basic and acidic residues" evidence="1">
    <location>
        <begin position="216"/>
        <end position="228"/>
    </location>
</feature>
<reference evidence="2 3" key="1">
    <citation type="submission" date="2021-12" db="EMBL/GenBank/DDBJ databases">
        <title>Discovery of the Pendulisporaceae a myxobacterial family with distinct sporulation behavior and unique specialized metabolism.</title>
        <authorList>
            <person name="Garcia R."/>
            <person name="Popoff A."/>
            <person name="Bader C.D."/>
            <person name="Loehr J."/>
            <person name="Walesch S."/>
            <person name="Walt C."/>
            <person name="Boldt J."/>
            <person name="Bunk B."/>
            <person name="Haeckl F.J.F.P.J."/>
            <person name="Gunesch A.P."/>
            <person name="Birkelbach J."/>
            <person name="Nuebel U."/>
            <person name="Pietschmann T."/>
            <person name="Bach T."/>
            <person name="Mueller R."/>
        </authorList>
    </citation>
    <scope>NUCLEOTIDE SEQUENCE [LARGE SCALE GENOMIC DNA]</scope>
    <source>
        <strain evidence="2 3">MSr11954</strain>
    </source>
</reference>
<evidence type="ECO:0000256" key="1">
    <source>
        <dbReference type="SAM" id="MobiDB-lite"/>
    </source>
</evidence>
<feature type="region of interest" description="Disordered" evidence="1">
    <location>
        <begin position="174"/>
        <end position="228"/>
    </location>
</feature>
<dbReference type="RefSeq" id="WP_394828103.1">
    <property type="nucleotide sequence ID" value="NZ_CP089984.1"/>
</dbReference>
<protein>
    <submittedName>
        <fullName evidence="2">Uncharacterized protein</fullName>
    </submittedName>
</protein>
<dbReference type="Proteomes" id="UP001370348">
    <property type="component" value="Chromosome"/>
</dbReference>
<evidence type="ECO:0000313" key="2">
    <source>
        <dbReference type="EMBL" id="WXB18473.1"/>
    </source>
</evidence>
<proteinExistence type="predicted"/>